<gene>
    <name evidence="1" type="ORF">SAMN05660662_2671</name>
</gene>
<evidence type="ECO:0000313" key="2">
    <source>
        <dbReference type="Proteomes" id="UP000199406"/>
    </source>
</evidence>
<dbReference type="EMBL" id="FNBT01000005">
    <property type="protein sequence ID" value="SDF60230.1"/>
    <property type="molecule type" value="Genomic_DNA"/>
</dbReference>
<accession>A0A1G7MG95</accession>
<protein>
    <submittedName>
        <fullName evidence="1">Uncharacterized protein</fullName>
    </submittedName>
</protein>
<proteinExistence type="predicted"/>
<evidence type="ECO:0000313" key="1">
    <source>
        <dbReference type="EMBL" id="SDF60230.1"/>
    </source>
</evidence>
<sequence>MSAHAPRTAEQVLDLPDASVLQLLAARLSSTAADTVHGLHQRPGVVTAAALTRVRYLLLLLAFDTSPFACPACSTDLDAALHCAAEHGALAARAQNQADRAARRLADLITTGTTSRWD</sequence>
<reference evidence="2" key="1">
    <citation type="submission" date="2016-10" db="EMBL/GenBank/DDBJ databases">
        <authorList>
            <person name="Varghese N."/>
            <person name="Submissions S."/>
        </authorList>
    </citation>
    <scope>NUCLEOTIDE SEQUENCE [LARGE SCALE GENOMIC DNA]</scope>
    <source>
        <strain evidence="2">DSM 44268</strain>
    </source>
</reference>
<name>A0A1G7MG95_9ACTN</name>
<dbReference type="AlphaFoldDB" id="A0A1G7MG95"/>
<dbReference type="Proteomes" id="UP000199406">
    <property type="component" value="Unassembled WGS sequence"/>
</dbReference>
<dbReference type="STRING" id="1550231.SAMN05660662_2671"/>
<keyword evidence="2" id="KW-1185">Reference proteome</keyword>
<dbReference type="RefSeq" id="WP_091767388.1">
    <property type="nucleotide sequence ID" value="NZ_FNBT01000005.1"/>
</dbReference>
<organism evidence="1 2">
    <name type="scientific">Blastococcus aurantiacus</name>
    <dbReference type="NCBI Taxonomy" id="1550231"/>
    <lineage>
        <taxon>Bacteria</taxon>
        <taxon>Bacillati</taxon>
        <taxon>Actinomycetota</taxon>
        <taxon>Actinomycetes</taxon>
        <taxon>Geodermatophilales</taxon>
        <taxon>Geodermatophilaceae</taxon>
        <taxon>Blastococcus</taxon>
    </lineage>
</organism>